<evidence type="ECO:0000313" key="6">
    <source>
        <dbReference type="EMBL" id="TCS72934.1"/>
    </source>
</evidence>
<keyword evidence="7" id="KW-1185">Reference proteome</keyword>
<evidence type="ECO:0000313" key="7">
    <source>
        <dbReference type="Proteomes" id="UP000295135"/>
    </source>
</evidence>
<comment type="caution">
    <text evidence="6">The sequence shown here is derived from an EMBL/GenBank/DDBJ whole genome shotgun (WGS) entry which is preliminary data.</text>
</comment>
<comment type="subcellular location">
    <subcellularLocation>
        <location evidence="1">Membrane</location>
        <topology evidence="1">Multi-pass membrane protein</topology>
    </subcellularLocation>
</comment>
<dbReference type="PANTHER" id="PTHR36926">
    <property type="entry name" value="COLICIN V PRODUCTION PROTEIN"/>
    <property type="match status" value="1"/>
</dbReference>
<keyword evidence="3 5" id="KW-1133">Transmembrane helix</keyword>
<evidence type="ECO:0000256" key="3">
    <source>
        <dbReference type="ARBA" id="ARBA00022989"/>
    </source>
</evidence>
<dbReference type="GO" id="GO:0016020">
    <property type="term" value="C:membrane"/>
    <property type="evidence" value="ECO:0007669"/>
    <property type="project" value="UniProtKB-SubCell"/>
</dbReference>
<protein>
    <submittedName>
        <fullName evidence="6">Membrane protein required for colicin V production</fullName>
    </submittedName>
</protein>
<evidence type="ECO:0000256" key="1">
    <source>
        <dbReference type="ARBA" id="ARBA00004141"/>
    </source>
</evidence>
<sequence length="162" mass="17107">MTVIDLIALAIVALSCVLGLMRGFVREAMSLAGWLLAFYGARTFAPEVGAVLPGIESASLRYAAALVLIFVAVLLAVSLASMLLRGMVNLAGLGAYDKAVGVVFGLARALLVLLLLTVVVGLSALPKTQAWQGSWSHTWLESAVLYLKPCLPQDLAALIQFH</sequence>
<keyword evidence="2 5" id="KW-0812">Transmembrane</keyword>
<proteinExistence type="predicted"/>
<dbReference type="InterPro" id="IPR052719">
    <property type="entry name" value="CvpA-like"/>
</dbReference>
<name>A0A4R3JX90_9PROT</name>
<dbReference type="AlphaFoldDB" id="A0A4R3JX90"/>
<feature type="transmembrane region" description="Helical" evidence="5">
    <location>
        <begin position="62"/>
        <end position="84"/>
    </location>
</feature>
<evidence type="ECO:0000256" key="2">
    <source>
        <dbReference type="ARBA" id="ARBA00022692"/>
    </source>
</evidence>
<evidence type="ECO:0000256" key="5">
    <source>
        <dbReference type="SAM" id="Phobius"/>
    </source>
</evidence>
<dbReference type="PANTHER" id="PTHR36926:SF1">
    <property type="entry name" value="COLICIN V PRODUCTION PROTEIN"/>
    <property type="match status" value="1"/>
</dbReference>
<reference evidence="6 7" key="1">
    <citation type="submission" date="2019-03" db="EMBL/GenBank/DDBJ databases">
        <title>Genomic Encyclopedia of Type Strains, Phase IV (KMG-IV): sequencing the most valuable type-strain genomes for metagenomic binning, comparative biology and taxonomic classification.</title>
        <authorList>
            <person name="Goeker M."/>
        </authorList>
    </citation>
    <scope>NUCLEOTIDE SEQUENCE [LARGE SCALE GENOMIC DNA]</scope>
    <source>
        <strain evidence="6 7">DSM 103923</strain>
    </source>
</reference>
<accession>A0A4R3JX90</accession>
<keyword evidence="4 5" id="KW-0472">Membrane</keyword>
<dbReference type="EMBL" id="SLZY01000003">
    <property type="protein sequence ID" value="TCS72934.1"/>
    <property type="molecule type" value="Genomic_DNA"/>
</dbReference>
<evidence type="ECO:0000256" key="4">
    <source>
        <dbReference type="ARBA" id="ARBA00023136"/>
    </source>
</evidence>
<dbReference type="Pfam" id="PF02674">
    <property type="entry name" value="Colicin_V"/>
    <property type="match status" value="1"/>
</dbReference>
<dbReference type="GO" id="GO:0009403">
    <property type="term" value="P:toxin biosynthetic process"/>
    <property type="evidence" value="ECO:0007669"/>
    <property type="project" value="InterPro"/>
</dbReference>
<dbReference type="Proteomes" id="UP000295135">
    <property type="component" value="Unassembled WGS sequence"/>
</dbReference>
<feature type="transmembrane region" description="Helical" evidence="5">
    <location>
        <begin position="6"/>
        <end position="25"/>
    </location>
</feature>
<dbReference type="InterPro" id="IPR003825">
    <property type="entry name" value="Colicin-V_CvpA"/>
</dbReference>
<gene>
    <name evidence="6" type="ORF">EDC61_10356</name>
</gene>
<feature type="transmembrane region" description="Helical" evidence="5">
    <location>
        <begin position="104"/>
        <end position="125"/>
    </location>
</feature>
<organism evidence="6 7">
    <name type="scientific">Sulfuritortus calidifontis</name>
    <dbReference type="NCBI Taxonomy" id="1914471"/>
    <lineage>
        <taxon>Bacteria</taxon>
        <taxon>Pseudomonadati</taxon>
        <taxon>Pseudomonadota</taxon>
        <taxon>Betaproteobacteria</taxon>
        <taxon>Nitrosomonadales</taxon>
        <taxon>Thiobacillaceae</taxon>
        <taxon>Sulfuritortus</taxon>
    </lineage>
</organism>
<dbReference type="OrthoDB" id="9810601at2"/>
<dbReference type="RefSeq" id="WP_126461941.1">
    <property type="nucleotide sequence ID" value="NZ_AP018721.1"/>
</dbReference>